<evidence type="ECO:0000256" key="1">
    <source>
        <dbReference type="SAM" id="MobiDB-lite"/>
    </source>
</evidence>
<protein>
    <submittedName>
        <fullName evidence="3">DNA/RNA non-specific endonuclease</fullName>
    </submittedName>
</protein>
<feature type="domain" description="Type VII secretion system protein EssD-like" evidence="2">
    <location>
        <begin position="9"/>
        <end position="143"/>
    </location>
</feature>
<dbReference type="Pfam" id="PF13930">
    <property type="entry name" value="Endonuclea_NS_2"/>
    <property type="match status" value="1"/>
</dbReference>
<accession>A0ABW1GZT8</accession>
<comment type="caution">
    <text evidence="3">The sequence shown here is derived from an EMBL/GenBank/DDBJ whole genome shotgun (WGS) entry which is preliminary data.</text>
</comment>
<sequence>MNRRKLQPNTTYRERTTGYTYKTDSQGRVTHFSGRLQLVDGNRNAYQQRVVGKPFRKLTDQGGHLFAHIFRGPGERINLVPMDSNLNLSAWKRMENRWARALDPNHPTPGAGASPVRVEGRVHYDPNSASTRPTAFTITEQIGNGPRRSHRFRNP</sequence>
<gene>
    <name evidence="3" type="ORF">ACFQGL_05830</name>
</gene>
<keyword evidence="3" id="KW-0540">Nuclease</keyword>
<dbReference type="Proteomes" id="UP001596226">
    <property type="component" value="Unassembled WGS sequence"/>
</dbReference>
<keyword evidence="4" id="KW-1185">Reference proteome</keyword>
<name>A0ABW1GZT8_9ACTN</name>
<dbReference type="GO" id="GO:0004519">
    <property type="term" value="F:endonuclease activity"/>
    <property type="evidence" value="ECO:0007669"/>
    <property type="project" value="UniProtKB-KW"/>
</dbReference>
<evidence type="ECO:0000313" key="4">
    <source>
        <dbReference type="Proteomes" id="UP001596226"/>
    </source>
</evidence>
<reference evidence="4" key="1">
    <citation type="journal article" date="2019" name="Int. J. Syst. Evol. Microbiol.">
        <title>The Global Catalogue of Microorganisms (GCM) 10K type strain sequencing project: providing services to taxonomists for standard genome sequencing and annotation.</title>
        <authorList>
            <consortium name="The Broad Institute Genomics Platform"/>
            <consortium name="The Broad Institute Genome Sequencing Center for Infectious Disease"/>
            <person name="Wu L."/>
            <person name="Ma J."/>
        </authorList>
    </citation>
    <scope>NUCLEOTIDE SEQUENCE [LARGE SCALE GENOMIC DNA]</scope>
    <source>
        <strain evidence="4">CGMCC 4.7144</strain>
    </source>
</reference>
<keyword evidence="3" id="KW-0255">Endonuclease</keyword>
<feature type="region of interest" description="Disordered" evidence="1">
    <location>
        <begin position="123"/>
        <end position="155"/>
    </location>
</feature>
<dbReference type="InterPro" id="IPR044927">
    <property type="entry name" value="Endonuclea_NS_2"/>
</dbReference>
<dbReference type="RefSeq" id="WP_377506484.1">
    <property type="nucleotide sequence ID" value="NZ_JBHSQS010000003.1"/>
</dbReference>
<dbReference type="EMBL" id="JBHSQS010000003">
    <property type="protein sequence ID" value="MFC5922859.1"/>
    <property type="molecule type" value="Genomic_DNA"/>
</dbReference>
<proteinExistence type="predicted"/>
<evidence type="ECO:0000313" key="3">
    <source>
        <dbReference type="EMBL" id="MFC5922859.1"/>
    </source>
</evidence>
<keyword evidence="3" id="KW-0378">Hydrolase</keyword>
<evidence type="ECO:0000259" key="2">
    <source>
        <dbReference type="Pfam" id="PF13930"/>
    </source>
</evidence>
<organism evidence="3 4">
    <name type="scientific">Micromonospora vulcania</name>
    <dbReference type="NCBI Taxonomy" id="1441873"/>
    <lineage>
        <taxon>Bacteria</taxon>
        <taxon>Bacillati</taxon>
        <taxon>Actinomycetota</taxon>
        <taxon>Actinomycetes</taxon>
        <taxon>Micromonosporales</taxon>
        <taxon>Micromonosporaceae</taxon>
        <taxon>Micromonospora</taxon>
    </lineage>
</organism>
<feature type="compositionally biased region" description="Polar residues" evidence="1">
    <location>
        <begin position="127"/>
        <end position="142"/>
    </location>
</feature>